<protein>
    <recommendedName>
        <fullName evidence="6">mitogen-activated protein kinase kinase</fullName>
        <ecNumber evidence="6">2.7.12.2</ecNumber>
    </recommendedName>
</protein>
<sequence>MLAINQKIQAEKTSLHYCPYYSDSDTYTELSPIKESQKETNIPPYKVDSLLDYTSDDSRHGTGSVASCPSDASTEINKSYQELAESLTLEKYTMYPNYYNDLSRKSNQPYVANSGTEVQPPPRFSPIKKTEASARISLSRTHKKPLYLIGPTNNDSPTRVKLAATPAYTRKLPNSSPKTSPSPPPQEQAPLSPTSIELDFERINTSNQQELAKRNFAIPKLKLKLNTSDISEKTLFTVDKELRTSTRSQKAPQSIEPKPCMPASTNSSLVVERVATKKAPVIRKVKLPHSPAKAFSKKPIVTDTKSITTTAGKASLKPKQEPVSSEPSLSMNPEPLKSKRRAASTRRARPEPYAAARRGSSTTVQELSVSPPEKNQPSTIKQESAATSRKRRLSSITVAPAPRSASKRKTFSGHTTEPAAVTTNKRTPRRRSSVSFIVDLNVLTIPKEEEEFVLSETLLPVVHMQERSDEDISSDEEDSDYMEEEQEADVVEQDATEESIDYLLLIQEDPVLKSLRIDNENLTVFKKVLGEGQAGIVHAGSYNQLPVACKTKRVGVVEEDFYFQIFKELSFAHKLSNCRNTVRYLGWTIHDDKFYLVQRLIENGDARKYLFKRGNFFPAEVLTAGICLFSALTDAHAADIGIVDLKLENYLIDSSGSGFLTDFGSCVEFYGREDVDLEDEEVPWTKSVAAPEMVSKHRFSKASDVFMGTLILAELMTAQLSDTEFKKKVLCRKAGGAVDFSPKEISSSYSCYFDLLSKGLKSGASCRPSAEEMLYGLIALKRSDSAMNA</sequence>
<keyword evidence="13" id="KW-1185">Reference proteome</keyword>
<dbReference type="InterPro" id="IPR000719">
    <property type="entry name" value="Prot_kinase_dom"/>
</dbReference>
<dbReference type="Pfam" id="PF00069">
    <property type="entry name" value="Pkinase"/>
    <property type="match status" value="1"/>
</dbReference>
<feature type="region of interest" description="Disordered" evidence="10">
    <location>
        <begin position="105"/>
        <end position="126"/>
    </location>
</feature>
<feature type="region of interest" description="Disordered" evidence="10">
    <location>
        <begin position="166"/>
        <end position="192"/>
    </location>
</feature>
<evidence type="ECO:0000256" key="8">
    <source>
        <dbReference type="ARBA" id="ARBA00049299"/>
    </source>
</evidence>
<evidence type="ECO:0000256" key="3">
    <source>
        <dbReference type="ARBA" id="ARBA00022777"/>
    </source>
</evidence>
<evidence type="ECO:0000313" key="13">
    <source>
        <dbReference type="Proteomes" id="UP001476247"/>
    </source>
</evidence>
<dbReference type="EC" id="2.7.12.2" evidence="6"/>
<organism evidence="12 13">
    <name type="scientific">Helicostylum pulchrum</name>
    <dbReference type="NCBI Taxonomy" id="562976"/>
    <lineage>
        <taxon>Eukaryota</taxon>
        <taxon>Fungi</taxon>
        <taxon>Fungi incertae sedis</taxon>
        <taxon>Mucoromycota</taxon>
        <taxon>Mucoromycotina</taxon>
        <taxon>Mucoromycetes</taxon>
        <taxon>Mucorales</taxon>
        <taxon>Mucorineae</taxon>
        <taxon>Mucoraceae</taxon>
        <taxon>Helicostylum</taxon>
    </lineage>
</organism>
<evidence type="ECO:0000313" key="12">
    <source>
        <dbReference type="EMBL" id="GAA5796975.1"/>
    </source>
</evidence>
<name>A0ABP9XRI1_9FUNG</name>
<keyword evidence="2" id="KW-0547">Nucleotide-binding</keyword>
<evidence type="ECO:0000256" key="7">
    <source>
        <dbReference type="ARBA" id="ARBA00049014"/>
    </source>
</evidence>
<feature type="compositionally biased region" description="Polar residues" evidence="10">
    <location>
        <begin position="105"/>
        <end position="117"/>
    </location>
</feature>
<evidence type="ECO:0000256" key="1">
    <source>
        <dbReference type="ARBA" id="ARBA00022679"/>
    </source>
</evidence>
<evidence type="ECO:0000256" key="10">
    <source>
        <dbReference type="SAM" id="MobiDB-lite"/>
    </source>
</evidence>
<evidence type="ECO:0000256" key="5">
    <source>
        <dbReference type="ARBA" id="ARBA00038035"/>
    </source>
</evidence>
<dbReference type="PANTHER" id="PTHR48013:SF9">
    <property type="entry name" value="DUAL SPECIFICITY MITOGEN-ACTIVATED PROTEIN KINASE KINASE 5"/>
    <property type="match status" value="1"/>
</dbReference>
<feature type="compositionally biased region" description="Polar residues" evidence="10">
    <location>
        <begin position="322"/>
        <end position="331"/>
    </location>
</feature>
<comment type="catalytic activity">
    <reaction evidence="8">
        <text>L-threonyl-[protein] + ATP = O-phospho-L-threonyl-[protein] + ADP + H(+)</text>
        <dbReference type="Rhea" id="RHEA:46608"/>
        <dbReference type="Rhea" id="RHEA-COMP:11060"/>
        <dbReference type="Rhea" id="RHEA-COMP:11605"/>
        <dbReference type="ChEBI" id="CHEBI:15378"/>
        <dbReference type="ChEBI" id="CHEBI:30013"/>
        <dbReference type="ChEBI" id="CHEBI:30616"/>
        <dbReference type="ChEBI" id="CHEBI:61977"/>
        <dbReference type="ChEBI" id="CHEBI:456216"/>
        <dbReference type="EC" id="2.7.12.2"/>
    </reaction>
</comment>
<proteinExistence type="inferred from homology"/>
<evidence type="ECO:0000256" key="9">
    <source>
        <dbReference type="ARBA" id="ARBA00051693"/>
    </source>
</evidence>
<keyword evidence="3" id="KW-0418">Kinase</keyword>
<dbReference type="Gene3D" id="1.10.510.10">
    <property type="entry name" value="Transferase(Phosphotransferase) domain 1"/>
    <property type="match status" value="1"/>
</dbReference>
<feature type="domain" description="Protein kinase" evidence="11">
    <location>
        <begin position="523"/>
        <end position="780"/>
    </location>
</feature>
<accession>A0ABP9XRI1</accession>
<feature type="region of interest" description="Disordered" evidence="10">
    <location>
        <begin position="309"/>
        <end position="427"/>
    </location>
</feature>
<comment type="similarity">
    <text evidence="5">Belongs to the protein kinase superfamily. STE Ser/Thr protein kinase family. MAP kinase kinase subfamily.</text>
</comment>
<comment type="caution">
    <text evidence="12">The sequence shown here is derived from an EMBL/GenBank/DDBJ whole genome shotgun (WGS) entry which is preliminary data.</text>
</comment>
<feature type="compositionally biased region" description="Polar residues" evidence="10">
    <location>
        <begin position="359"/>
        <end position="387"/>
    </location>
</feature>
<gene>
    <name evidence="12" type="ORF">HPULCUR_002353</name>
</gene>
<comment type="catalytic activity">
    <reaction evidence="9">
        <text>L-tyrosyl-[protein] + ATP = O-phospho-L-tyrosyl-[protein] + ADP + H(+)</text>
        <dbReference type="Rhea" id="RHEA:10596"/>
        <dbReference type="Rhea" id="RHEA-COMP:10136"/>
        <dbReference type="Rhea" id="RHEA-COMP:20101"/>
        <dbReference type="ChEBI" id="CHEBI:15378"/>
        <dbReference type="ChEBI" id="CHEBI:30616"/>
        <dbReference type="ChEBI" id="CHEBI:46858"/>
        <dbReference type="ChEBI" id="CHEBI:61978"/>
        <dbReference type="ChEBI" id="CHEBI:456216"/>
        <dbReference type="EC" id="2.7.12.2"/>
    </reaction>
</comment>
<keyword evidence="4" id="KW-0067">ATP-binding</keyword>
<evidence type="ECO:0000256" key="6">
    <source>
        <dbReference type="ARBA" id="ARBA00038999"/>
    </source>
</evidence>
<keyword evidence="1" id="KW-0808">Transferase</keyword>
<dbReference type="PANTHER" id="PTHR48013">
    <property type="entry name" value="DUAL SPECIFICITY MITOGEN-ACTIVATED PROTEIN KINASE KINASE 5-RELATED"/>
    <property type="match status" value="1"/>
</dbReference>
<evidence type="ECO:0000259" key="11">
    <source>
        <dbReference type="PROSITE" id="PS50011"/>
    </source>
</evidence>
<comment type="catalytic activity">
    <reaction evidence="7">
        <text>L-seryl-[protein] + ATP = O-phospho-L-seryl-[protein] + ADP + H(+)</text>
        <dbReference type="Rhea" id="RHEA:17989"/>
        <dbReference type="Rhea" id="RHEA-COMP:9863"/>
        <dbReference type="Rhea" id="RHEA-COMP:11604"/>
        <dbReference type="ChEBI" id="CHEBI:15378"/>
        <dbReference type="ChEBI" id="CHEBI:29999"/>
        <dbReference type="ChEBI" id="CHEBI:30616"/>
        <dbReference type="ChEBI" id="CHEBI:83421"/>
        <dbReference type="ChEBI" id="CHEBI:456216"/>
        <dbReference type="EC" id="2.7.12.2"/>
    </reaction>
</comment>
<dbReference type="Proteomes" id="UP001476247">
    <property type="component" value="Unassembled WGS sequence"/>
</dbReference>
<reference evidence="12 13" key="1">
    <citation type="submission" date="2024-04" db="EMBL/GenBank/DDBJ databases">
        <title>genome sequences of Mucor flavus KT1a and Helicostylum pulchrum KT1b strains isolation_sourced from the surface of a dry-aged beef.</title>
        <authorList>
            <person name="Toyotome T."/>
            <person name="Hosono M."/>
            <person name="Torimaru M."/>
            <person name="Fukuda K."/>
            <person name="Mikami N."/>
        </authorList>
    </citation>
    <scope>NUCLEOTIDE SEQUENCE [LARGE SCALE GENOMIC DNA]</scope>
    <source>
        <strain evidence="12 13">KT1b</strain>
    </source>
</reference>
<dbReference type="InterPro" id="IPR011009">
    <property type="entry name" value="Kinase-like_dom_sf"/>
</dbReference>
<feature type="region of interest" description="Disordered" evidence="10">
    <location>
        <begin position="34"/>
        <end position="72"/>
    </location>
</feature>
<evidence type="ECO:0000256" key="4">
    <source>
        <dbReference type="ARBA" id="ARBA00022840"/>
    </source>
</evidence>
<feature type="compositionally biased region" description="Basic residues" evidence="10">
    <location>
        <begin position="338"/>
        <end position="347"/>
    </location>
</feature>
<dbReference type="SMART" id="SM00220">
    <property type="entry name" value="S_TKc"/>
    <property type="match status" value="1"/>
</dbReference>
<dbReference type="EMBL" id="BAABUJ010000007">
    <property type="protein sequence ID" value="GAA5796975.1"/>
    <property type="molecule type" value="Genomic_DNA"/>
</dbReference>
<evidence type="ECO:0000256" key="2">
    <source>
        <dbReference type="ARBA" id="ARBA00022741"/>
    </source>
</evidence>
<dbReference type="SUPFAM" id="SSF56112">
    <property type="entry name" value="Protein kinase-like (PK-like)"/>
    <property type="match status" value="1"/>
</dbReference>
<dbReference type="PROSITE" id="PS50011">
    <property type="entry name" value="PROTEIN_KINASE_DOM"/>
    <property type="match status" value="1"/>
</dbReference>